<keyword evidence="2" id="KW-1185">Reference proteome</keyword>
<evidence type="ECO:0000313" key="2">
    <source>
        <dbReference type="Proteomes" id="UP000567922"/>
    </source>
</evidence>
<dbReference type="OrthoDB" id="345573at2"/>
<keyword evidence="1" id="KW-0808">Transferase</keyword>
<organism evidence="1 2">
    <name type="scientific">Hoyosella altamirensis</name>
    <dbReference type="NCBI Taxonomy" id="616997"/>
    <lineage>
        <taxon>Bacteria</taxon>
        <taxon>Bacillati</taxon>
        <taxon>Actinomycetota</taxon>
        <taxon>Actinomycetes</taxon>
        <taxon>Mycobacteriales</taxon>
        <taxon>Hoyosellaceae</taxon>
        <taxon>Hoyosella</taxon>
    </lineage>
</organism>
<comment type="caution">
    <text evidence="1">The sequence shown here is derived from an EMBL/GenBank/DDBJ whole genome shotgun (WGS) entry which is preliminary data.</text>
</comment>
<dbReference type="Gene3D" id="3.40.50.1820">
    <property type="entry name" value="alpha/beta hydrolase"/>
    <property type="match status" value="1"/>
</dbReference>
<dbReference type="InterPro" id="IPR051321">
    <property type="entry name" value="PHA/PHB_synthase"/>
</dbReference>
<dbReference type="Proteomes" id="UP000567922">
    <property type="component" value="Unassembled WGS sequence"/>
</dbReference>
<name>A0A839RJM6_9ACTN</name>
<reference evidence="1 2" key="1">
    <citation type="submission" date="2020-08" db="EMBL/GenBank/DDBJ databases">
        <title>Sequencing the genomes of 1000 actinobacteria strains.</title>
        <authorList>
            <person name="Klenk H.-P."/>
        </authorList>
    </citation>
    <scope>NUCLEOTIDE SEQUENCE [LARGE SCALE GENOMIC DNA]</scope>
    <source>
        <strain evidence="1 2">DSM 45258</strain>
    </source>
</reference>
<protein>
    <submittedName>
        <fullName evidence="1">Polyhydroxyalkanoate synthase</fullName>
        <ecNumber evidence="1">2.3.1.-</ecNumber>
    </submittedName>
</protein>
<proteinExistence type="predicted"/>
<dbReference type="PANTHER" id="PTHR36837:SF2">
    <property type="entry name" value="POLY(3-HYDROXYALKANOATE) POLYMERASE SUBUNIT PHAC"/>
    <property type="match status" value="1"/>
</dbReference>
<dbReference type="RefSeq" id="WP_157095084.1">
    <property type="nucleotide sequence ID" value="NZ_BDDI01000007.1"/>
</dbReference>
<dbReference type="SUPFAM" id="SSF53474">
    <property type="entry name" value="alpha/beta-Hydrolases"/>
    <property type="match status" value="1"/>
</dbReference>
<dbReference type="PANTHER" id="PTHR36837">
    <property type="entry name" value="POLY(3-HYDROXYALKANOATE) POLYMERASE SUBUNIT PHAC"/>
    <property type="match status" value="1"/>
</dbReference>
<dbReference type="InterPro" id="IPR029058">
    <property type="entry name" value="AB_hydrolase_fold"/>
</dbReference>
<dbReference type="AlphaFoldDB" id="A0A839RJM6"/>
<dbReference type="EMBL" id="JACHWS010000001">
    <property type="protein sequence ID" value="MBB3036438.1"/>
    <property type="molecule type" value="Genomic_DNA"/>
</dbReference>
<dbReference type="EC" id="2.3.1.-" evidence="1"/>
<sequence>MSVHKNVPTAARNAWGMTFGGGLEQPQPAPSTVIYDEPHRTLRRFERPSGTETPAVDVPVLLVPPLAVSASCFDLRPGQSLARYLVDTGRTPYVIDYGTISYADRDLGFEEWIDDILPTAIRRVSEEHGGKPIDVVCWCLGGTLTLLAASAHPDLPIRSITTVATPIDYSKLPNLYPLRALARITGGRITTLGTKLMGGMPAPIVRLTFRATAIERELKKPVFIAKNLANTESLARMEAIERFMGQMPGYPGRLYLQLWKRIMLRNDLARGGLKLGDREIRFENLRVPVLAVAGVGDAITSVPAARHLLQVLTGAPLVRFETEPGSHLGVLAGPGAKDTTWVHIDRFLTEQQHEAELVAP</sequence>
<gene>
    <name evidence="1" type="ORF">FHU29_000872</name>
</gene>
<evidence type="ECO:0000313" key="1">
    <source>
        <dbReference type="EMBL" id="MBB3036438.1"/>
    </source>
</evidence>
<dbReference type="GO" id="GO:0016746">
    <property type="term" value="F:acyltransferase activity"/>
    <property type="evidence" value="ECO:0007669"/>
    <property type="project" value="UniProtKB-KW"/>
</dbReference>
<accession>A0A839RJM6</accession>
<keyword evidence="1" id="KW-0012">Acyltransferase</keyword>